<evidence type="ECO:0000256" key="2">
    <source>
        <dbReference type="SAM" id="Phobius"/>
    </source>
</evidence>
<evidence type="ECO:0000256" key="1">
    <source>
        <dbReference type="ARBA" id="ARBA00022737"/>
    </source>
</evidence>
<dbReference type="GO" id="GO:0098703">
    <property type="term" value="P:calcium ion import across plasma membrane"/>
    <property type="evidence" value="ECO:0007669"/>
    <property type="project" value="TreeGrafter"/>
</dbReference>
<dbReference type="InterPro" id="IPR036770">
    <property type="entry name" value="Ankyrin_rpt-contain_sf"/>
</dbReference>
<proteinExistence type="predicted"/>
<dbReference type="InterPro" id="IPR024862">
    <property type="entry name" value="TRPV"/>
</dbReference>
<dbReference type="Gene3D" id="1.25.40.20">
    <property type="entry name" value="Ankyrin repeat-containing domain"/>
    <property type="match status" value="1"/>
</dbReference>
<sequence>MQMFKLALECGASLRTFNKQSLSPLTLAAKLAKKEMFDEILELEGDSVWAYGDASSTAYPLAKIDTINETNGEMNEASALSLVVYGQTVEHLELLDGLLDTLLEAKWESFAKRNMIVSFTAFTLYYICFVTAFTLRPIGFSTEMITEGWINRYSEPFPGRYGKGDEVSPVINTSTGLRVWSMEMSQCHLRNYADKDIPFANAY</sequence>
<protein>
    <submittedName>
        <fullName evidence="3">ANK_REP_REGION domain-containing protein</fullName>
    </submittedName>
</protein>
<feature type="transmembrane region" description="Helical" evidence="2">
    <location>
        <begin position="116"/>
        <end position="135"/>
    </location>
</feature>
<keyword evidence="2" id="KW-0472">Membrane</keyword>
<name>A0A8R1EJ59_CAEJA</name>
<organism evidence="3 4">
    <name type="scientific">Caenorhabditis japonica</name>
    <dbReference type="NCBI Taxonomy" id="281687"/>
    <lineage>
        <taxon>Eukaryota</taxon>
        <taxon>Metazoa</taxon>
        <taxon>Ecdysozoa</taxon>
        <taxon>Nematoda</taxon>
        <taxon>Chromadorea</taxon>
        <taxon>Rhabditida</taxon>
        <taxon>Rhabditina</taxon>
        <taxon>Rhabditomorpha</taxon>
        <taxon>Rhabditoidea</taxon>
        <taxon>Rhabditidae</taxon>
        <taxon>Peloderinae</taxon>
        <taxon>Caenorhabditis</taxon>
    </lineage>
</organism>
<dbReference type="AlphaFoldDB" id="A0A8R1EJ59"/>
<evidence type="ECO:0000313" key="4">
    <source>
        <dbReference type="Proteomes" id="UP000005237"/>
    </source>
</evidence>
<dbReference type="PANTHER" id="PTHR10582">
    <property type="entry name" value="TRANSIENT RECEPTOR POTENTIAL ION CHANNEL PROTEIN"/>
    <property type="match status" value="1"/>
</dbReference>
<reference evidence="3" key="2">
    <citation type="submission" date="2022-06" db="UniProtKB">
        <authorList>
            <consortium name="EnsemblMetazoa"/>
        </authorList>
    </citation>
    <scope>IDENTIFICATION</scope>
    <source>
        <strain evidence="3">DF5081</strain>
    </source>
</reference>
<keyword evidence="4" id="KW-1185">Reference proteome</keyword>
<dbReference type="GO" id="GO:0005262">
    <property type="term" value="F:calcium channel activity"/>
    <property type="evidence" value="ECO:0007669"/>
    <property type="project" value="TreeGrafter"/>
</dbReference>
<dbReference type="EnsemblMetazoa" id="CJA36480b.1">
    <property type="protein sequence ID" value="CJA36480b.1"/>
    <property type="gene ID" value="WBGene00212327"/>
</dbReference>
<accession>A0A8R1EJ59</accession>
<keyword evidence="1" id="KW-0677">Repeat</keyword>
<reference evidence="4" key="1">
    <citation type="submission" date="2010-08" db="EMBL/GenBank/DDBJ databases">
        <authorList>
            <consortium name="Caenorhabditis japonica Sequencing Consortium"/>
            <person name="Wilson R.K."/>
        </authorList>
    </citation>
    <scope>NUCLEOTIDE SEQUENCE [LARGE SCALE GENOMIC DNA]</scope>
    <source>
        <strain evidence="4">DF5081</strain>
    </source>
</reference>
<keyword evidence="2" id="KW-0812">Transmembrane</keyword>
<dbReference type="GO" id="GO:0005886">
    <property type="term" value="C:plasma membrane"/>
    <property type="evidence" value="ECO:0007669"/>
    <property type="project" value="TreeGrafter"/>
</dbReference>
<dbReference type="Proteomes" id="UP000005237">
    <property type="component" value="Unassembled WGS sequence"/>
</dbReference>
<dbReference type="PANTHER" id="PTHR10582:SF30">
    <property type="entry name" value="ION TRANSPORT DOMAIN-CONTAINING PROTEIN"/>
    <property type="match status" value="1"/>
</dbReference>
<keyword evidence="2" id="KW-1133">Transmembrane helix</keyword>
<evidence type="ECO:0000313" key="3">
    <source>
        <dbReference type="EnsemblMetazoa" id="CJA36480b.1"/>
    </source>
</evidence>